<sequence length="549" mass="60373">MSSCHRALQTCDVIHEVFSWLTPGPRYDEMTPEEEDGRRNARHDLLNVVLVCRAFASPALDVLWRELDDLLPVMQLLTESHDCEVEGLNASGALVGGQEPSHFSHLISDPEWTRFRYYARRVRVIHSSGFGTFEASMLLHLSHRSAGKALFPCLRRLSHTITSNLDIGLPPLVTSTLDDVSLTFTGELCCGTDADEASALARKVRDYAVHESLCTLCTSAPSLRRLIITGLGRISSLLPLLRCHQLRHLHIEDLTLNPRSLRNLASMHYLRELDLKFQLIDCDISGLSGLTSLQSLTLSGRMYQIPLLLDVISASQLRTIRLSDLSNRAGYMECAEAIHAASKFPLLQDFHLSADNGFVLSVGNPVQSARLVEMLSPLLRHRSLRTLSVNRWQLGGFALSDSDMHALATAWPHIASLTLAVNRAEVVPTLQSLTTLARLCPSLLTLELPSLTILSAAQLAPVPGLGPHPLRTLEIGDPTRRAEAFDAAQVARWLHRMFPRCSMPGECEDFSGFIADLLGELKRLRRAAIAKDASGAGSGEGEGMAASLR</sequence>
<dbReference type="AlphaFoldDB" id="S8F9X1"/>
<dbReference type="InParanoid" id="S8F9X1"/>
<dbReference type="SUPFAM" id="SSF52047">
    <property type="entry name" value="RNI-like"/>
    <property type="match status" value="1"/>
</dbReference>
<organism evidence="1 2">
    <name type="scientific">Fomitopsis schrenkii</name>
    <name type="common">Brown rot fungus</name>
    <dbReference type="NCBI Taxonomy" id="2126942"/>
    <lineage>
        <taxon>Eukaryota</taxon>
        <taxon>Fungi</taxon>
        <taxon>Dikarya</taxon>
        <taxon>Basidiomycota</taxon>
        <taxon>Agaricomycotina</taxon>
        <taxon>Agaricomycetes</taxon>
        <taxon>Polyporales</taxon>
        <taxon>Fomitopsis</taxon>
    </lineage>
</organism>
<gene>
    <name evidence="1" type="ORF">FOMPIDRAFT_1042565</name>
</gene>
<keyword evidence="2" id="KW-1185">Reference proteome</keyword>
<dbReference type="EMBL" id="KE504166">
    <property type="protein sequence ID" value="EPS98410.1"/>
    <property type="molecule type" value="Genomic_DNA"/>
</dbReference>
<evidence type="ECO:0008006" key="3">
    <source>
        <dbReference type="Google" id="ProtNLM"/>
    </source>
</evidence>
<dbReference type="STRING" id="743788.S8F9X1"/>
<dbReference type="InterPro" id="IPR032675">
    <property type="entry name" value="LRR_dom_sf"/>
</dbReference>
<evidence type="ECO:0000313" key="2">
    <source>
        <dbReference type="Proteomes" id="UP000015241"/>
    </source>
</evidence>
<dbReference type="Gene3D" id="3.80.10.10">
    <property type="entry name" value="Ribonuclease Inhibitor"/>
    <property type="match status" value="1"/>
</dbReference>
<dbReference type="eggNOG" id="ENOG502RD19">
    <property type="taxonomic scope" value="Eukaryota"/>
</dbReference>
<dbReference type="OrthoDB" id="3222238at2759"/>
<dbReference type="HOGENOM" id="CLU_021164_0_2_1"/>
<reference evidence="1 2" key="1">
    <citation type="journal article" date="2012" name="Science">
        <title>The Paleozoic origin of enzymatic lignin decomposition reconstructed from 31 fungal genomes.</title>
        <authorList>
            <person name="Floudas D."/>
            <person name="Binder M."/>
            <person name="Riley R."/>
            <person name="Barry K."/>
            <person name="Blanchette R.A."/>
            <person name="Henrissat B."/>
            <person name="Martinez A.T."/>
            <person name="Otillar R."/>
            <person name="Spatafora J.W."/>
            <person name="Yadav J.S."/>
            <person name="Aerts A."/>
            <person name="Benoit I."/>
            <person name="Boyd A."/>
            <person name="Carlson A."/>
            <person name="Copeland A."/>
            <person name="Coutinho P.M."/>
            <person name="de Vries R.P."/>
            <person name="Ferreira P."/>
            <person name="Findley K."/>
            <person name="Foster B."/>
            <person name="Gaskell J."/>
            <person name="Glotzer D."/>
            <person name="Gorecki P."/>
            <person name="Heitman J."/>
            <person name="Hesse C."/>
            <person name="Hori C."/>
            <person name="Igarashi K."/>
            <person name="Jurgens J.A."/>
            <person name="Kallen N."/>
            <person name="Kersten P."/>
            <person name="Kohler A."/>
            <person name="Kuees U."/>
            <person name="Kumar T.K.A."/>
            <person name="Kuo A."/>
            <person name="LaButti K."/>
            <person name="Larrondo L.F."/>
            <person name="Lindquist E."/>
            <person name="Ling A."/>
            <person name="Lombard V."/>
            <person name="Lucas S."/>
            <person name="Lundell T."/>
            <person name="Martin R."/>
            <person name="McLaughlin D.J."/>
            <person name="Morgenstern I."/>
            <person name="Morin E."/>
            <person name="Murat C."/>
            <person name="Nagy L.G."/>
            <person name="Nolan M."/>
            <person name="Ohm R.A."/>
            <person name="Patyshakuliyeva A."/>
            <person name="Rokas A."/>
            <person name="Ruiz-Duenas F.J."/>
            <person name="Sabat G."/>
            <person name="Salamov A."/>
            <person name="Samejima M."/>
            <person name="Schmutz J."/>
            <person name="Slot J.C."/>
            <person name="St John F."/>
            <person name="Stenlid J."/>
            <person name="Sun H."/>
            <person name="Sun S."/>
            <person name="Syed K."/>
            <person name="Tsang A."/>
            <person name="Wiebenga A."/>
            <person name="Young D."/>
            <person name="Pisabarro A."/>
            <person name="Eastwood D.C."/>
            <person name="Martin F."/>
            <person name="Cullen D."/>
            <person name="Grigoriev I.V."/>
            <person name="Hibbett D.S."/>
        </authorList>
    </citation>
    <scope>NUCLEOTIDE SEQUENCE</scope>
    <source>
        <strain evidence="2">FP-58527</strain>
    </source>
</reference>
<protein>
    <recommendedName>
        <fullName evidence="3">F-box domain-containing protein</fullName>
    </recommendedName>
</protein>
<evidence type="ECO:0000313" key="1">
    <source>
        <dbReference type="EMBL" id="EPS98410.1"/>
    </source>
</evidence>
<dbReference type="Proteomes" id="UP000015241">
    <property type="component" value="Unassembled WGS sequence"/>
</dbReference>
<accession>S8F9X1</accession>
<proteinExistence type="predicted"/>
<name>S8F9X1_FOMSC</name>